<evidence type="ECO:0000313" key="3">
    <source>
        <dbReference type="EMBL" id="GAG41419.1"/>
    </source>
</evidence>
<accession>X0XE09</accession>
<sequence>PAPAGGDLGMGGEMPGAPQMGDLGGGMGGAPGGDMGAPVGGGLAASAPDFKVTKKGKGGSDMMDQMQKQQEAQNVRVPLALTSLEQKMLGILEGIEIPFTLYAQYKVNTPGQQYPFSIDFAFPSIGVGVEADGAEWHDHAEQMVRDQDRDLKLANVGWRILRFDEDAIEERPTDIGKVIVQHIADASKARKKRMKAAEGNPEMLKFASVEEVFAKADPSKIVINKRPLESGLGYVYLIGIAE</sequence>
<feature type="non-terminal residue" evidence="3">
    <location>
        <position position="1"/>
    </location>
</feature>
<feature type="region of interest" description="Disordered" evidence="1">
    <location>
        <begin position="1"/>
        <end position="70"/>
    </location>
</feature>
<reference evidence="3" key="1">
    <citation type="journal article" date="2014" name="Front. Microbiol.">
        <title>High frequency of phylogenetically diverse reductive dehalogenase-homologous genes in deep subseafloor sedimentary metagenomes.</title>
        <authorList>
            <person name="Kawai M."/>
            <person name="Futagami T."/>
            <person name="Toyoda A."/>
            <person name="Takaki Y."/>
            <person name="Nishi S."/>
            <person name="Hori S."/>
            <person name="Arai W."/>
            <person name="Tsubouchi T."/>
            <person name="Morono Y."/>
            <person name="Uchiyama I."/>
            <person name="Ito T."/>
            <person name="Fujiyama A."/>
            <person name="Inagaki F."/>
            <person name="Takami H."/>
        </authorList>
    </citation>
    <scope>NUCLEOTIDE SEQUENCE</scope>
    <source>
        <strain evidence="3">Expedition CK06-06</strain>
    </source>
</reference>
<feature type="domain" description="DUF559" evidence="2">
    <location>
        <begin position="116"/>
        <end position="182"/>
    </location>
</feature>
<dbReference type="Gene3D" id="3.40.960.10">
    <property type="entry name" value="VSR Endonuclease"/>
    <property type="match status" value="1"/>
</dbReference>
<gene>
    <name evidence="3" type="ORF">S01H1_62510</name>
</gene>
<evidence type="ECO:0000259" key="2">
    <source>
        <dbReference type="Pfam" id="PF04480"/>
    </source>
</evidence>
<dbReference type="EMBL" id="BARS01041062">
    <property type="protein sequence ID" value="GAG41419.1"/>
    <property type="molecule type" value="Genomic_DNA"/>
</dbReference>
<organism evidence="3">
    <name type="scientific">marine sediment metagenome</name>
    <dbReference type="NCBI Taxonomy" id="412755"/>
    <lineage>
        <taxon>unclassified sequences</taxon>
        <taxon>metagenomes</taxon>
        <taxon>ecological metagenomes</taxon>
    </lineage>
</organism>
<dbReference type="AlphaFoldDB" id="X0XE09"/>
<protein>
    <recommendedName>
        <fullName evidence="2">DUF559 domain-containing protein</fullName>
    </recommendedName>
</protein>
<dbReference type="SUPFAM" id="SSF52980">
    <property type="entry name" value="Restriction endonuclease-like"/>
    <property type="match status" value="1"/>
</dbReference>
<dbReference type="Pfam" id="PF04480">
    <property type="entry name" value="DUF559"/>
    <property type="match status" value="1"/>
</dbReference>
<feature type="compositionally biased region" description="Gly residues" evidence="1">
    <location>
        <begin position="1"/>
        <end position="14"/>
    </location>
</feature>
<dbReference type="InterPro" id="IPR011335">
    <property type="entry name" value="Restrct_endonuc-II-like"/>
</dbReference>
<feature type="compositionally biased region" description="Gly residues" evidence="1">
    <location>
        <begin position="22"/>
        <end position="43"/>
    </location>
</feature>
<name>X0XE09_9ZZZZ</name>
<dbReference type="InterPro" id="IPR007569">
    <property type="entry name" value="DUF559"/>
</dbReference>
<proteinExistence type="predicted"/>
<comment type="caution">
    <text evidence="3">The sequence shown here is derived from an EMBL/GenBank/DDBJ whole genome shotgun (WGS) entry which is preliminary data.</text>
</comment>
<evidence type="ECO:0000256" key="1">
    <source>
        <dbReference type="SAM" id="MobiDB-lite"/>
    </source>
</evidence>